<dbReference type="GO" id="GO:0016042">
    <property type="term" value="P:lipid catabolic process"/>
    <property type="evidence" value="ECO:0007669"/>
    <property type="project" value="UniProtKB-KW"/>
</dbReference>
<dbReference type="PANTHER" id="PTHR10272:SF0">
    <property type="entry name" value="PLATELET-ACTIVATING FACTOR ACETYLHYDROLASE"/>
    <property type="match status" value="1"/>
</dbReference>
<evidence type="ECO:0000256" key="3">
    <source>
        <dbReference type="ARBA" id="ARBA00023098"/>
    </source>
</evidence>
<dbReference type="Proteomes" id="UP000031549">
    <property type="component" value="Unassembled WGS sequence"/>
</dbReference>
<dbReference type="Pfam" id="PF03403">
    <property type="entry name" value="PAF-AH_p_II"/>
    <property type="match status" value="1"/>
</dbReference>
<accession>A0A846H811</accession>
<comment type="caution">
    <text evidence="4">The sequence shown here is derived from an EMBL/GenBank/DDBJ whole genome shotgun (WGS) entry which is preliminary data.</text>
</comment>
<evidence type="ECO:0000256" key="1">
    <source>
        <dbReference type="ARBA" id="ARBA00022801"/>
    </source>
</evidence>
<evidence type="ECO:0000256" key="2">
    <source>
        <dbReference type="ARBA" id="ARBA00022963"/>
    </source>
</evidence>
<keyword evidence="1" id="KW-0378">Hydrolase</keyword>
<dbReference type="SUPFAM" id="SSF53474">
    <property type="entry name" value="alpha/beta-Hydrolases"/>
    <property type="match status" value="1"/>
</dbReference>
<organism evidence="4 5">
    <name type="scientific">Hassallia byssoidea VB512170</name>
    <dbReference type="NCBI Taxonomy" id="1304833"/>
    <lineage>
        <taxon>Bacteria</taxon>
        <taxon>Bacillati</taxon>
        <taxon>Cyanobacteriota</taxon>
        <taxon>Cyanophyceae</taxon>
        <taxon>Nostocales</taxon>
        <taxon>Tolypothrichaceae</taxon>
        <taxon>Hassallia</taxon>
    </lineage>
</organism>
<dbReference type="AlphaFoldDB" id="A0A846H811"/>
<reference evidence="4 5" key="1">
    <citation type="journal article" date="2015" name="Genome Announc.">
        <title>Draft Genome Sequence of Cyanobacterium Hassallia byssoidea Strain VB512170, Isolated from Monuments in India.</title>
        <authorList>
            <person name="Singh D."/>
            <person name="Chandrababunaidu M.M."/>
            <person name="Panda A."/>
            <person name="Sen D."/>
            <person name="Bhattacharyya S."/>
            <person name="Adhikary S.P."/>
            <person name="Tripathy S."/>
        </authorList>
    </citation>
    <scope>NUCLEOTIDE SEQUENCE [LARGE SCALE GENOMIC DNA]</scope>
    <source>
        <strain evidence="4 5">VB512170</strain>
    </source>
</reference>
<evidence type="ECO:0000313" key="4">
    <source>
        <dbReference type="EMBL" id="NEU73462.1"/>
    </source>
</evidence>
<dbReference type="InterPro" id="IPR029058">
    <property type="entry name" value="AB_hydrolase_fold"/>
</dbReference>
<protein>
    <recommendedName>
        <fullName evidence="6">1-alkyl-2-acetylglycerophosphocholine esterase</fullName>
    </recommendedName>
</protein>
<dbReference type="EMBL" id="JTCM02000023">
    <property type="protein sequence ID" value="NEU73462.1"/>
    <property type="molecule type" value="Genomic_DNA"/>
</dbReference>
<dbReference type="PANTHER" id="PTHR10272">
    <property type="entry name" value="PLATELET-ACTIVATING FACTOR ACETYLHYDROLASE"/>
    <property type="match status" value="1"/>
</dbReference>
<sequence length="433" mass="48183">MKEFRKVTITFGIITALGILLSLAQIEPFLAQTSQSKIEPANRSSGFRLPALSGSYQVGTTSYHLVDSSRKETYSSEVYDLRTRKLITSLPPTDRRELMVYIWYPAKVKPGATPAPYIDDGFALATSRVFGSGFGVSADVFTELVTQVVRTNSIPKASLANAQRHYPVVFFSPGFGSTPKQYSSQLEQLASHGYVVVGINPTYETPVLLPDGRVITQSTTFNFSSTGKQTEYRTFTDATSIRAKDVSFVLNQLERINVKDAQGLFSGRLDLSQIGIFGHSLGGNTVVEAMRLDRRIKAGISMDSGEYGELFSLTSKARLNRPFMVMSREKREVYSRLLYQRLNNDAYSLIIKGSKHNSFTDFGLIVPLFSAYSTEKEPPIKQTLGSIEPQRAAKIINAYTLAFFNIYLKNQNSPLLKGASPDYSEAIVEFRHR</sequence>
<evidence type="ECO:0008006" key="6">
    <source>
        <dbReference type="Google" id="ProtNLM"/>
    </source>
</evidence>
<keyword evidence="5" id="KW-1185">Reference proteome</keyword>
<gene>
    <name evidence="4" type="ORF">PI95_013030</name>
</gene>
<dbReference type="GO" id="GO:0003847">
    <property type="term" value="F:1-alkyl-2-acetylglycerophosphocholine esterase activity"/>
    <property type="evidence" value="ECO:0007669"/>
    <property type="project" value="TreeGrafter"/>
</dbReference>
<name>A0A846H811_9CYAN</name>
<keyword evidence="2" id="KW-0442">Lipid degradation</keyword>
<proteinExistence type="predicted"/>
<dbReference type="Gene3D" id="3.40.50.1820">
    <property type="entry name" value="alpha/beta hydrolase"/>
    <property type="match status" value="1"/>
</dbReference>
<keyword evidence="3" id="KW-0443">Lipid metabolism</keyword>
<evidence type="ECO:0000313" key="5">
    <source>
        <dbReference type="Proteomes" id="UP000031549"/>
    </source>
</evidence>